<organism evidence="2 3">
    <name type="scientific">Flavipsychrobacter stenotrophus</name>
    <dbReference type="NCBI Taxonomy" id="2077091"/>
    <lineage>
        <taxon>Bacteria</taxon>
        <taxon>Pseudomonadati</taxon>
        <taxon>Bacteroidota</taxon>
        <taxon>Chitinophagia</taxon>
        <taxon>Chitinophagales</taxon>
        <taxon>Chitinophagaceae</taxon>
        <taxon>Flavipsychrobacter</taxon>
    </lineage>
</organism>
<comment type="caution">
    <text evidence="2">The sequence shown here is derived from an EMBL/GenBank/DDBJ whole genome shotgun (WGS) entry which is preliminary data.</text>
</comment>
<keyword evidence="1" id="KW-1133">Transmembrane helix</keyword>
<reference evidence="2 3" key="1">
    <citation type="submission" date="2018-01" db="EMBL/GenBank/DDBJ databases">
        <title>A novel member of the phylum Bacteroidetes isolated from glacier ice.</title>
        <authorList>
            <person name="Liu Q."/>
            <person name="Xin Y.-H."/>
        </authorList>
    </citation>
    <scope>NUCLEOTIDE SEQUENCE [LARGE SCALE GENOMIC DNA]</scope>
    <source>
        <strain evidence="2 3">RB1R16</strain>
    </source>
</reference>
<evidence type="ECO:0000313" key="2">
    <source>
        <dbReference type="EMBL" id="PQJ13088.1"/>
    </source>
</evidence>
<keyword evidence="1" id="KW-0472">Membrane</keyword>
<name>A0A2S7T2D3_9BACT</name>
<evidence type="ECO:0000256" key="1">
    <source>
        <dbReference type="SAM" id="Phobius"/>
    </source>
</evidence>
<feature type="transmembrane region" description="Helical" evidence="1">
    <location>
        <begin position="45"/>
        <end position="68"/>
    </location>
</feature>
<evidence type="ECO:0000313" key="3">
    <source>
        <dbReference type="Proteomes" id="UP000239872"/>
    </source>
</evidence>
<dbReference type="EMBL" id="PPSL01000001">
    <property type="protein sequence ID" value="PQJ13088.1"/>
    <property type="molecule type" value="Genomic_DNA"/>
</dbReference>
<dbReference type="Proteomes" id="UP000239872">
    <property type="component" value="Unassembled WGS sequence"/>
</dbReference>
<keyword evidence="1" id="KW-0812">Transmembrane</keyword>
<proteinExistence type="predicted"/>
<accession>A0A2S7T2D3</accession>
<protein>
    <submittedName>
        <fullName evidence="2">Uncharacterized protein</fullName>
    </submittedName>
</protein>
<keyword evidence="3" id="KW-1185">Reference proteome</keyword>
<sequence>MFSIGINLVIAPLLVLRARYGNEYTAVIDFFSFESKIDFRKAYHRFSLPLVGISLLFFVYDLTNYVLISKEKVYVKQYYTLPKTILHRDIINMMRDYETSNGQTDTSYYVISKSGDTLLLPGCGIKEYKLIVNYADTTK</sequence>
<dbReference type="AlphaFoldDB" id="A0A2S7T2D3"/>
<gene>
    <name evidence="2" type="ORF">CJD36_004915</name>
</gene>